<comment type="catalytic activity">
    <reaction evidence="15">
        <text>L-tyrosyl-[protein] + ATP = O-phospho-L-tyrosyl-[protein] + ADP + H(+)</text>
        <dbReference type="Rhea" id="RHEA:10596"/>
        <dbReference type="Rhea" id="RHEA-COMP:10136"/>
        <dbReference type="Rhea" id="RHEA-COMP:20101"/>
        <dbReference type="ChEBI" id="CHEBI:15378"/>
        <dbReference type="ChEBI" id="CHEBI:30616"/>
        <dbReference type="ChEBI" id="CHEBI:46858"/>
        <dbReference type="ChEBI" id="CHEBI:61978"/>
        <dbReference type="ChEBI" id="CHEBI:456216"/>
        <dbReference type="EC" id="2.7.10.2"/>
    </reaction>
</comment>
<dbReference type="Proteomes" id="UP000324376">
    <property type="component" value="Unassembled WGS sequence"/>
</dbReference>
<dbReference type="SUPFAM" id="SSF52540">
    <property type="entry name" value="P-loop containing nucleoside triphosphate hydrolases"/>
    <property type="match status" value="1"/>
</dbReference>
<evidence type="ECO:0000256" key="16">
    <source>
        <dbReference type="SAM" id="Phobius"/>
    </source>
</evidence>
<keyword evidence="21" id="KW-1185">Reference proteome</keyword>
<comment type="similarity">
    <text evidence="2">Belongs to the CpsD/CapB family.</text>
</comment>
<dbReference type="InterPro" id="IPR003856">
    <property type="entry name" value="LPS_length_determ_N"/>
</dbReference>
<dbReference type="EC" id="2.7.10.2" evidence="4"/>
<evidence type="ECO:0000256" key="12">
    <source>
        <dbReference type="ARBA" id="ARBA00022989"/>
    </source>
</evidence>
<proteinExistence type="inferred from homology"/>
<dbReference type="PANTHER" id="PTHR32309">
    <property type="entry name" value="TYROSINE-PROTEIN KINASE"/>
    <property type="match status" value="1"/>
</dbReference>
<dbReference type="NCBIfam" id="TIGR01007">
    <property type="entry name" value="eps_fam"/>
    <property type="match status" value="1"/>
</dbReference>
<dbReference type="GO" id="GO:0005524">
    <property type="term" value="F:ATP binding"/>
    <property type="evidence" value="ECO:0007669"/>
    <property type="project" value="UniProtKB-KW"/>
</dbReference>
<evidence type="ECO:0000259" key="18">
    <source>
        <dbReference type="Pfam" id="PF13614"/>
    </source>
</evidence>
<keyword evidence="14" id="KW-0829">Tyrosine-protein kinase</keyword>
<feature type="transmembrane region" description="Helical" evidence="16">
    <location>
        <begin position="503"/>
        <end position="523"/>
    </location>
</feature>
<dbReference type="InterPro" id="IPR027417">
    <property type="entry name" value="P-loop_NTPase"/>
</dbReference>
<keyword evidence="12 16" id="KW-1133">Transmembrane helix</keyword>
<organism evidence="20 21">
    <name type="scientific">Aquimarina intermedia</name>
    <dbReference type="NCBI Taxonomy" id="350814"/>
    <lineage>
        <taxon>Bacteria</taxon>
        <taxon>Pseudomonadati</taxon>
        <taxon>Bacteroidota</taxon>
        <taxon>Flavobacteriia</taxon>
        <taxon>Flavobacteriales</taxon>
        <taxon>Flavobacteriaceae</taxon>
        <taxon>Aquimarina</taxon>
    </lineage>
</organism>
<keyword evidence="9" id="KW-0547">Nucleotide-binding</keyword>
<evidence type="ECO:0000256" key="7">
    <source>
        <dbReference type="ARBA" id="ARBA00022679"/>
    </source>
</evidence>
<dbReference type="GO" id="GO:0005886">
    <property type="term" value="C:plasma membrane"/>
    <property type="evidence" value="ECO:0007669"/>
    <property type="project" value="UniProtKB-SubCell"/>
</dbReference>
<dbReference type="CDD" id="cd05387">
    <property type="entry name" value="BY-kinase"/>
    <property type="match status" value="1"/>
</dbReference>
<comment type="subcellular location">
    <subcellularLocation>
        <location evidence="1">Cell inner membrane</location>
        <topology evidence="1">Multi-pass membrane protein</topology>
    </subcellularLocation>
</comment>
<dbReference type="InterPro" id="IPR050445">
    <property type="entry name" value="Bact_polysacc_biosynth/exp"/>
</dbReference>
<evidence type="ECO:0000256" key="11">
    <source>
        <dbReference type="ARBA" id="ARBA00022840"/>
    </source>
</evidence>
<reference evidence="20 21" key="1">
    <citation type="submission" date="2019-07" db="EMBL/GenBank/DDBJ databases">
        <title>Genomic Encyclopedia of Archaeal and Bacterial Type Strains, Phase II (KMG-II): from individual species to whole genera.</title>
        <authorList>
            <person name="Goeker M."/>
        </authorList>
    </citation>
    <scope>NUCLEOTIDE SEQUENCE [LARGE SCALE GENOMIC DNA]</scope>
    <source>
        <strain evidence="20 21">DSM 17527</strain>
    </source>
</reference>
<keyword evidence="8 16" id="KW-0812">Transmembrane</keyword>
<feature type="domain" description="Polysaccharide chain length determinant N-terminal" evidence="17">
    <location>
        <begin position="31"/>
        <end position="113"/>
    </location>
</feature>
<evidence type="ECO:0000256" key="1">
    <source>
        <dbReference type="ARBA" id="ARBA00004429"/>
    </source>
</evidence>
<dbReference type="Pfam" id="PF13807">
    <property type="entry name" value="GNVR"/>
    <property type="match status" value="1"/>
</dbReference>
<dbReference type="AlphaFoldDB" id="A0A5S5C7L5"/>
<evidence type="ECO:0000259" key="19">
    <source>
        <dbReference type="Pfam" id="PF13807"/>
    </source>
</evidence>
<dbReference type="Gene3D" id="3.40.50.300">
    <property type="entry name" value="P-loop containing nucleotide triphosphate hydrolases"/>
    <property type="match status" value="1"/>
</dbReference>
<evidence type="ECO:0000259" key="17">
    <source>
        <dbReference type="Pfam" id="PF02706"/>
    </source>
</evidence>
<keyword evidence="11" id="KW-0067">ATP-binding</keyword>
<feature type="transmembrane region" description="Helical" evidence="16">
    <location>
        <begin position="34"/>
        <end position="52"/>
    </location>
</feature>
<accession>A0A5S5C7L5</accession>
<keyword evidence="10" id="KW-0418">Kinase</keyword>
<dbReference type="Pfam" id="PF13614">
    <property type="entry name" value="AAA_31"/>
    <property type="match status" value="1"/>
</dbReference>
<dbReference type="Pfam" id="PF02706">
    <property type="entry name" value="Wzz"/>
    <property type="match status" value="1"/>
</dbReference>
<dbReference type="PANTHER" id="PTHR32309:SF13">
    <property type="entry name" value="FERRIC ENTEROBACTIN TRANSPORT PROTEIN FEPE"/>
    <property type="match status" value="1"/>
</dbReference>
<gene>
    <name evidence="20" type="ORF">BD809_103233</name>
</gene>
<dbReference type="OrthoDB" id="9794577at2"/>
<dbReference type="InterPro" id="IPR032807">
    <property type="entry name" value="GNVR"/>
</dbReference>
<keyword evidence="6" id="KW-0997">Cell inner membrane</keyword>
<feature type="domain" description="Tyrosine-protein kinase G-rich" evidence="19">
    <location>
        <begin position="445"/>
        <end position="522"/>
    </location>
</feature>
<comment type="similarity">
    <text evidence="3">Belongs to the etk/wzc family.</text>
</comment>
<evidence type="ECO:0000256" key="15">
    <source>
        <dbReference type="ARBA" id="ARBA00051245"/>
    </source>
</evidence>
<feature type="domain" description="AAA" evidence="18">
    <location>
        <begin position="591"/>
        <end position="723"/>
    </location>
</feature>
<evidence type="ECO:0000256" key="2">
    <source>
        <dbReference type="ARBA" id="ARBA00007316"/>
    </source>
</evidence>
<evidence type="ECO:0000256" key="4">
    <source>
        <dbReference type="ARBA" id="ARBA00011903"/>
    </source>
</evidence>
<evidence type="ECO:0000256" key="8">
    <source>
        <dbReference type="ARBA" id="ARBA00022692"/>
    </source>
</evidence>
<comment type="caution">
    <text evidence="20">The sequence shown here is derived from an EMBL/GenBank/DDBJ whole genome shotgun (WGS) entry which is preliminary data.</text>
</comment>
<protein>
    <recommendedName>
        <fullName evidence="4">non-specific protein-tyrosine kinase</fullName>
        <ecNumber evidence="4">2.7.10.2</ecNumber>
    </recommendedName>
</protein>
<evidence type="ECO:0000256" key="6">
    <source>
        <dbReference type="ARBA" id="ARBA00022519"/>
    </source>
</evidence>
<keyword evidence="13 16" id="KW-0472">Membrane</keyword>
<keyword evidence="5" id="KW-1003">Cell membrane</keyword>
<evidence type="ECO:0000256" key="13">
    <source>
        <dbReference type="ARBA" id="ARBA00023136"/>
    </source>
</evidence>
<evidence type="ECO:0000256" key="9">
    <source>
        <dbReference type="ARBA" id="ARBA00022741"/>
    </source>
</evidence>
<keyword evidence="7" id="KW-0808">Transferase</keyword>
<name>A0A5S5C7L5_9FLAO</name>
<sequence length="786" mass="88456">MKSNSKLKKVKPLSTNKSVDFNFREQIMHYLKRWYWFAVGLLICLALAYIYIRYTIPKYNVSASIMISQDDSMGESELAAFQDLGLLENKSNKIENEIQIIKSRTLITNVVKRLKLNVQYFSQGRVLETENYPESIIEISLLAPDSIIQSASKVFKVKIVSNTKFSLLGEGDEKLSDHSFGNTIKTSIGDVVITPNFKEIGNKKGETIKIQISPIKWIAESYRNGLGIFPVGKNSSVVQISLNDPVKEKAMDIINTLIDEYNEATINNKKQTSARTATFINDRLDLISGDLTEVDDEAAGYKAKFGLTNDISAQTQRVADSDTRNLQEITQLSTQLSLIESTRSFILSQEGRYDLVPANLGFDDPNITNTATRYNTLISQRNRLLTSSSEQNPAVININQQIDGLRQVLIESLNSLKGAINIKLNSLKTQDRYFSGKLYNAPIRQKDLRVIEREQTIKEQLYLYLLQKREEAEITSHVTLSNAQIIDRATTIGSYPVSPNKKMIYVGALFMGLMIPFLIIYVSELLNVKVRSRQDLEKVLTMPILGSIPRTKTKDKIVVSRTNRSGIAEAFRILRTNLDFLMAGSNKKKGKVIFVTSTISGEGKTLVSSNLAKTLTISGKKVAFIGTDFRDPKFHNFLDLPKGKDTEGFTNFIMNKDLSPQDVIYAEKSEDPMDILPPGVIPPNPAELLMQDRVAEMFVYLQKHYDYIIVDTAPVSLVTDTLLIGHYSDLSIFIVRENYSDKRALQVPENFHREKRLPNMAVLLNASFNQGGYGYGYGYGYGNQDA</sequence>
<dbReference type="EMBL" id="VNHU01000003">
    <property type="protein sequence ID" value="TYP75169.1"/>
    <property type="molecule type" value="Genomic_DNA"/>
</dbReference>
<dbReference type="InterPro" id="IPR005702">
    <property type="entry name" value="Wzc-like_C"/>
</dbReference>
<evidence type="ECO:0000313" key="21">
    <source>
        <dbReference type="Proteomes" id="UP000324376"/>
    </source>
</evidence>
<evidence type="ECO:0000256" key="3">
    <source>
        <dbReference type="ARBA" id="ARBA00008883"/>
    </source>
</evidence>
<evidence type="ECO:0000313" key="20">
    <source>
        <dbReference type="EMBL" id="TYP75169.1"/>
    </source>
</evidence>
<dbReference type="RefSeq" id="WP_148782166.1">
    <property type="nucleotide sequence ID" value="NZ_VNHU01000003.1"/>
</dbReference>
<dbReference type="InterPro" id="IPR025669">
    <property type="entry name" value="AAA_dom"/>
</dbReference>
<dbReference type="GO" id="GO:0004715">
    <property type="term" value="F:non-membrane spanning protein tyrosine kinase activity"/>
    <property type="evidence" value="ECO:0007669"/>
    <property type="project" value="UniProtKB-EC"/>
</dbReference>
<evidence type="ECO:0000256" key="14">
    <source>
        <dbReference type="ARBA" id="ARBA00023137"/>
    </source>
</evidence>
<evidence type="ECO:0000256" key="10">
    <source>
        <dbReference type="ARBA" id="ARBA00022777"/>
    </source>
</evidence>
<evidence type="ECO:0000256" key="5">
    <source>
        <dbReference type="ARBA" id="ARBA00022475"/>
    </source>
</evidence>